<dbReference type="GO" id="GO:1990112">
    <property type="term" value="C:RQC complex"/>
    <property type="evidence" value="ECO:0007669"/>
    <property type="project" value="TreeGrafter"/>
</dbReference>
<feature type="coiled-coil region" evidence="1">
    <location>
        <begin position="188"/>
        <end position="218"/>
    </location>
</feature>
<reference evidence="4" key="1">
    <citation type="submission" date="2015-09" db="EMBL/GenBank/DDBJ databases">
        <authorList>
            <person name="Bertelli C."/>
        </authorList>
    </citation>
    <scope>NUCLEOTIDE SEQUENCE [LARGE SCALE GENOMIC DNA]</scope>
    <source>
        <strain evidence="4">KNic</strain>
    </source>
</reference>
<dbReference type="AlphaFoldDB" id="A0A0U5EUG6"/>
<dbReference type="InterPro" id="IPR008532">
    <property type="entry name" value="NFACT_RNA-bd"/>
</dbReference>
<dbReference type="PANTHER" id="PTHR15239:SF6">
    <property type="entry name" value="RIBOSOME QUALITY CONTROL COMPLEX SUBUNIT NEMF"/>
    <property type="match status" value="1"/>
</dbReference>
<dbReference type="STRING" id="389348.PNK_2224"/>
<dbReference type="GO" id="GO:0000049">
    <property type="term" value="F:tRNA binding"/>
    <property type="evidence" value="ECO:0007669"/>
    <property type="project" value="TreeGrafter"/>
</dbReference>
<dbReference type="InterPro" id="IPR051608">
    <property type="entry name" value="RQC_Subunit_NEMF"/>
</dbReference>
<gene>
    <name evidence="3" type="ORF">PNK_2224</name>
</gene>
<dbReference type="Pfam" id="PF05670">
    <property type="entry name" value="NFACT-R_1"/>
    <property type="match status" value="1"/>
</dbReference>
<dbReference type="PATRIC" id="fig|389348.3.peg.2502"/>
<dbReference type="KEGG" id="pnl:PNK_2224"/>
<dbReference type="Pfam" id="PF05833">
    <property type="entry name" value="NFACT_N"/>
    <property type="match status" value="2"/>
</dbReference>
<evidence type="ECO:0000313" key="3">
    <source>
        <dbReference type="EMBL" id="CUI17825.1"/>
    </source>
</evidence>
<dbReference type="EMBL" id="LN879502">
    <property type="protein sequence ID" value="CUI17825.1"/>
    <property type="molecule type" value="Genomic_DNA"/>
</dbReference>
<dbReference type="PANTHER" id="PTHR15239">
    <property type="entry name" value="NUCLEAR EXPORT MEDIATOR FACTOR NEMF"/>
    <property type="match status" value="1"/>
</dbReference>
<name>A0A0U5EUG6_9BACT</name>
<proteinExistence type="predicted"/>
<feature type="coiled-coil region" evidence="1">
    <location>
        <begin position="278"/>
        <end position="305"/>
    </location>
</feature>
<dbReference type="InParanoid" id="A0A0U5EUG6"/>
<dbReference type="RefSeq" id="WP_059062046.1">
    <property type="nucleotide sequence ID" value="NZ_LN879502.1"/>
</dbReference>
<dbReference type="GO" id="GO:0072344">
    <property type="term" value="P:rescue of stalled ribosome"/>
    <property type="evidence" value="ECO:0007669"/>
    <property type="project" value="TreeGrafter"/>
</dbReference>
<accession>A0A0U5EUG6</accession>
<feature type="domain" description="NFACT RNA-binding" evidence="2">
    <location>
        <begin position="335"/>
        <end position="436"/>
    </location>
</feature>
<dbReference type="Proteomes" id="UP000069902">
    <property type="component" value="Chromosome cPNK"/>
</dbReference>
<keyword evidence="4" id="KW-1185">Reference proteome</keyword>
<dbReference type="GO" id="GO:0043023">
    <property type="term" value="F:ribosomal large subunit binding"/>
    <property type="evidence" value="ECO:0007669"/>
    <property type="project" value="TreeGrafter"/>
</dbReference>
<organism evidence="3 4">
    <name type="scientific">Candidatus Protochlamydia naegleriophila</name>
    <dbReference type="NCBI Taxonomy" id="389348"/>
    <lineage>
        <taxon>Bacteria</taxon>
        <taxon>Pseudomonadati</taxon>
        <taxon>Chlamydiota</taxon>
        <taxon>Chlamydiia</taxon>
        <taxon>Parachlamydiales</taxon>
        <taxon>Parachlamydiaceae</taxon>
        <taxon>Candidatus Protochlamydia</taxon>
    </lineage>
</organism>
<evidence type="ECO:0000256" key="1">
    <source>
        <dbReference type="SAM" id="Coils"/>
    </source>
</evidence>
<dbReference type="Gene3D" id="2.30.310.10">
    <property type="entry name" value="ibrinogen binding protein from staphylococcus aureus domain"/>
    <property type="match status" value="1"/>
</dbReference>
<evidence type="ECO:0000259" key="2">
    <source>
        <dbReference type="Pfam" id="PF05670"/>
    </source>
</evidence>
<evidence type="ECO:0000313" key="4">
    <source>
        <dbReference type="Proteomes" id="UP000069902"/>
    </source>
</evidence>
<keyword evidence="1" id="KW-0175">Coiled coil</keyword>
<sequence>MNTKNFSAAQLKTLLPEFEKHLKGSTYLSCNGADPRRFVLFFEKNGKKEALFLCMEGPIPRCHLTENRTFHSSSSSHPLHSILKGATLLAIEQINADRILKMHFQSPHHMFSLICEFFTRHPNYYITDRTGQILFSLFPLPHSHYQPPSKNPSSLSNSSAFTSSKEVEKIYDQLEGEWILQKEKKEIQALFQREWKRMQKKLKELEKELAECSQWEQVKHEGELLKSQFSSLKKGMREINVWDWLQNNPRTLQLSGTLTPQEELAHRFKKAKKLHGALSHLPAQIERINQKIKELEDRIRELESAETIEALKSFKPQLKPILSVKEKIEKRQLPYHEYRSSTGLLMWVGKNAKANDSMTFTLANGSDWWLHAQGIPGSHIVIRTLKGRDPDPETIADALQLALYFSKAKEQQEADICITQRKYVSRLGKNQPGKVQISKHKTVWIRFDPQRFQAIKQRQAEKKDSFG</sequence>
<protein>
    <submittedName>
        <fullName evidence="3">Putative fibronectin/fibrinogen binding protein</fullName>
    </submittedName>
</protein>